<name>A0A0C2VLF4_9BACL</name>
<dbReference type="OrthoDB" id="2624449at2"/>
<protein>
    <submittedName>
        <fullName evidence="1">Uncharacterized protein</fullName>
    </submittedName>
</protein>
<keyword evidence="2" id="KW-1185">Reference proteome</keyword>
<evidence type="ECO:0000313" key="1">
    <source>
        <dbReference type="EMBL" id="KIL45296.1"/>
    </source>
</evidence>
<comment type="caution">
    <text evidence="1">The sequence shown here is derived from an EMBL/GenBank/DDBJ whole genome shotgun (WGS) entry which is preliminary data.</text>
</comment>
<sequence>MLQFWFEYEIPSINKKGDWSYNGLTEEDARKGVQERIADFEMVEVEDVYVGNVKRTSNAKDSFYECEGCT</sequence>
<dbReference type="RefSeq" id="WP_041089611.1">
    <property type="nucleotide sequence ID" value="NZ_JXRP01000018.1"/>
</dbReference>
<organism evidence="1 2">
    <name type="scientific">Jeotgalibacillus soli</name>
    <dbReference type="NCBI Taxonomy" id="889306"/>
    <lineage>
        <taxon>Bacteria</taxon>
        <taxon>Bacillati</taxon>
        <taxon>Bacillota</taxon>
        <taxon>Bacilli</taxon>
        <taxon>Bacillales</taxon>
        <taxon>Caryophanaceae</taxon>
        <taxon>Jeotgalibacillus</taxon>
    </lineage>
</organism>
<dbReference type="Proteomes" id="UP000031938">
    <property type="component" value="Unassembled WGS sequence"/>
</dbReference>
<dbReference type="AlphaFoldDB" id="A0A0C2VLF4"/>
<reference evidence="1 2" key="1">
    <citation type="submission" date="2015-01" db="EMBL/GenBank/DDBJ databases">
        <title>Genome sequencing of Jeotgalibacillus soli.</title>
        <authorList>
            <person name="Goh K.M."/>
            <person name="Chan K.-G."/>
            <person name="Yaakop A.S."/>
            <person name="Ee R."/>
            <person name="Gan H.M."/>
            <person name="Chan C.S."/>
        </authorList>
    </citation>
    <scope>NUCLEOTIDE SEQUENCE [LARGE SCALE GENOMIC DNA]</scope>
    <source>
        <strain evidence="1 2">P9</strain>
    </source>
</reference>
<gene>
    <name evidence="1" type="ORF">KP78_28400</name>
</gene>
<accession>A0A0C2VLF4</accession>
<proteinExistence type="predicted"/>
<dbReference type="STRING" id="889306.KP78_28400"/>
<dbReference type="PATRIC" id="fig|889306.3.peg.2853"/>
<dbReference type="EMBL" id="JXRP01000018">
    <property type="protein sequence ID" value="KIL45296.1"/>
    <property type="molecule type" value="Genomic_DNA"/>
</dbReference>
<evidence type="ECO:0000313" key="2">
    <source>
        <dbReference type="Proteomes" id="UP000031938"/>
    </source>
</evidence>